<evidence type="ECO:0000313" key="2">
    <source>
        <dbReference type="EMBL" id="MCK8496092.1"/>
    </source>
</evidence>
<reference evidence="2 3" key="1">
    <citation type="submission" date="2022-04" db="EMBL/GenBank/DDBJ databases">
        <title>Spirosoma sp. strain RP8 genome sequencing and assembly.</title>
        <authorList>
            <person name="Jung Y."/>
        </authorList>
    </citation>
    <scope>NUCLEOTIDE SEQUENCE [LARGE SCALE GENOMIC DNA]</scope>
    <source>
        <strain evidence="2 3">RP8</strain>
    </source>
</reference>
<accession>A0ABT0HVE4</accession>
<gene>
    <name evidence="2" type="ORF">M0L20_29770</name>
</gene>
<feature type="region of interest" description="Disordered" evidence="1">
    <location>
        <begin position="23"/>
        <end position="48"/>
    </location>
</feature>
<dbReference type="Proteomes" id="UP001202180">
    <property type="component" value="Unassembled WGS sequence"/>
</dbReference>
<protein>
    <submittedName>
        <fullName evidence="2">Uncharacterized protein</fullName>
    </submittedName>
</protein>
<organism evidence="2 3">
    <name type="scientific">Spirosoma liriopis</name>
    <dbReference type="NCBI Taxonomy" id="2937440"/>
    <lineage>
        <taxon>Bacteria</taxon>
        <taxon>Pseudomonadati</taxon>
        <taxon>Bacteroidota</taxon>
        <taxon>Cytophagia</taxon>
        <taxon>Cytophagales</taxon>
        <taxon>Cytophagaceae</taxon>
        <taxon>Spirosoma</taxon>
    </lineage>
</organism>
<sequence length="98" mass="10824">MPVSTAPPKRKAPTEADIEAVINKGLKPADEQSNDEDEKPAHINTRLTKGILRQINALRASRPRKPGSPKLGISTHDWIVEAVLEKLNRDSAQKLARK</sequence>
<evidence type="ECO:0000256" key="1">
    <source>
        <dbReference type="SAM" id="MobiDB-lite"/>
    </source>
</evidence>
<name>A0ABT0HVE4_9BACT</name>
<evidence type="ECO:0000313" key="3">
    <source>
        <dbReference type="Proteomes" id="UP001202180"/>
    </source>
</evidence>
<keyword evidence="3" id="KW-1185">Reference proteome</keyword>
<proteinExistence type="predicted"/>
<comment type="caution">
    <text evidence="2">The sequence shown here is derived from an EMBL/GenBank/DDBJ whole genome shotgun (WGS) entry which is preliminary data.</text>
</comment>
<dbReference type="RefSeq" id="WP_248480971.1">
    <property type="nucleotide sequence ID" value="NZ_JALPRF010000016.1"/>
</dbReference>
<dbReference type="EMBL" id="JALPRF010000016">
    <property type="protein sequence ID" value="MCK8496092.1"/>
    <property type="molecule type" value="Genomic_DNA"/>
</dbReference>